<gene>
    <name evidence="2" type="ORF">FNV43_RR10325</name>
</gene>
<organism evidence="2 3">
    <name type="scientific">Rhamnella rubrinervis</name>
    <dbReference type="NCBI Taxonomy" id="2594499"/>
    <lineage>
        <taxon>Eukaryota</taxon>
        <taxon>Viridiplantae</taxon>
        <taxon>Streptophyta</taxon>
        <taxon>Embryophyta</taxon>
        <taxon>Tracheophyta</taxon>
        <taxon>Spermatophyta</taxon>
        <taxon>Magnoliopsida</taxon>
        <taxon>eudicotyledons</taxon>
        <taxon>Gunneridae</taxon>
        <taxon>Pentapetalae</taxon>
        <taxon>rosids</taxon>
        <taxon>fabids</taxon>
        <taxon>Rosales</taxon>
        <taxon>Rhamnaceae</taxon>
        <taxon>rhamnoid group</taxon>
        <taxon>Rhamneae</taxon>
        <taxon>Rhamnella</taxon>
    </lineage>
</organism>
<name>A0A8K0HBK9_9ROSA</name>
<protein>
    <submittedName>
        <fullName evidence="2">Uncharacterized protein</fullName>
    </submittedName>
</protein>
<dbReference type="AlphaFoldDB" id="A0A8K0HBK9"/>
<feature type="region of interest" description="Disordered" evidence="1">
    <location>
        <begin position="38"/>
        <end position="67"/>
    </location>
</feature>
<keyword evidence="3" id="KW-1185">Reference proteome</keyword>
<dbReference type="EMBL" id="VOIH02000004">
    <property type="protein sequence ID" value="KAF3449596.1"/>
    <property type="molecule type" value="Genomic_DNA"/>
</dbReference>
<reference evidence="2" key="1">
    <citation type="submission" date="2020-03" db="EMBL/GenBank/DDBJ databases">
        <title>A high-quality chromosome-level genome assembly of a woody plant with both climbing and erect habits, Rhamnella rubrinervis.</title>
        <authorList>
            <person name="Lu Z."/>
            <person name="Yang Y."/>
            <person name="Zhu X."/>
            <person name="Sun Y."/>
        </authorList>
    </citation>
    <scope>NUCLEOTIDE SEQUENCE</scope>
    <source>
        <strain evidence="2">BYM</strain>
        <tissue evidence="2">Leaf</tissue>
    </source>
</reference>
<evidence type="ECO:0000313" key="2">
    <source>
        <dbReference type="EMBL" id="KAF3449596.1"/>
    </source>
</evidence>
<sequence>MHGSWKATFTGGGAGGSTCGDLGEGVIVRILHYEDAHRGDIPSTPSEGYQDVELNKDSARLELKGRR</sequence>
<evidence type="ECO:0000313" key="3">
    <source>
        <dbReference type="Proteomes" id="UP000796880"/>
    </source>
</evidence>
<dbReference type="Proteomes" id="UP000796880">
    <property type="component" value="Unassembled WGS sequence"/>
</dbReference>
<proteinExistence type="predicted"/>
<accession>A0A8K0HBK9</accession>
<comment type="caution">
    <text evidence="2">The sequence shown here is derived from an EMBL/GenBank/DDBJ whole genome shotgun (WGS) entry which is preliminary data.</text>
</comment>
<evidence type="ECO:0000256" key="1">
    <source>
        <dbReference type="SAM" id="MobiDB-lite"/>
    </source>
</evidence>
<feature type="compositionally biased region" description="Basic and acidic residues" evidence="1">
    <location>
        <begin position="53"/>
        <end position="67"/>
    </location>
</feature>